<gene>
    <name evidence="2" type="ORF">PR048_010451</name>
</gene>
<sequence>MRVKQAEYGAPPECKGGGNGRSPRKLADHRHYAARLPNAKIRGLLCRKSSPVRLGYWASAIKFPADMARGELRNSDDAGVKEGGGLEDESVEMSSHWVTCKGREYGIRKKRCRGKARDQECNREIDAYTAISIVRSPLLPTFLKLCQSYTFRLFSSLACKQSFSRNVIYDFVSVDAGSPISLTCYRMTTAKTTYHSNAQSTCTRKTSDARLFVIVTWNSLSLGENRNSSKRNVNAPVTRLSPLWNSYDRGAGISTAYLIESLIGVEITFCNECTSQAMAVHEKARSRKPVGRCCHTRLIDGADMFSVKLVKQKRATVALFTATMLEVTDFPPAGHFSRLSSLVARCLSLKLQALVNTITFGSKALRTLIVTGLDLEGSPHPEPGVRAGKGLSWRYVFRNKMCASWIIARLSFKHLLWPAAHYHITSLSSSFVRLRGTDQGFRSSLKTTATANTLYRHYCGWSRTVAGRLVTGESADGCSCSTCRAGLDVLGSETDETRQVAGTEATFTPGALVPTTSASPVTNSPTAGRSPPPPPLHHTDTNTSTMVAVVEAVLYGDVKERRETPGMLTCKRLQIAYRAGERNWYQTGNKMLTLLAAFTTHLLTYHCSCNLTHVYQQATIRRSPHGAPVTFAFVTNHRDLEGAGIACSALRQLSLANGYHSPQNQRCQILEMGTLSPHGPNPNTSLHRRFILAELWTNDEGGEGDGVSTWNGEGGGGDEGVVALKGVPQGERTPGCPATLNRARNGM</sequence>
<feature type="region of interest" description="Disordered" evidence="1">
    <location>
        <begin position="503"/>
        <end position="543"/>
    </location>
</feature>
<evidence type="ECO:0000256" key="1">
    <source>
        <dbReference type="SAM" id="MobiDB-lite"/>
    </source>
</evidence>
<evidence type="ECO:0000313" key="3">
    <source>
        <dbReference type="Proteomes" id="UP001159363"/>
    </source>
</evidence>
<comment type="caution">
    <text evidence="2">The sequence shown here is derived from an EMBL/GenBank/DDBJ whole genome shotgun (WGS) entry which is preliminary data.</text>
</comment>
<dbReference type="Proteomes" id="UP001159363">
    <property type="component" value="Chromosome 3"/>
</dbReference>
<feature type="region of interest" description="Disordered" evidence="1">
    <location>
        <begin position="726"/>
        <end position="747"/>
    </location>
</feature>
<feature type="region of interest" description="Disordered" evidence="1">
    <location>
        <begin position="1"/>
        <end position="25"/>
    </location>
</feature>
<evidence type="ECO:0000313" key="2">
    <source>
        <dbReference type="EMBL" id="KAJ8890942.1"/>
    </source>
</evidence>
<proteinExistence type="predicted"/>
<feature type="compositionally biased region" description="Polar residues" evidence="1">
    <location>
        <begin position="514"/>
        <end position="527"/>
    </location>
</feature>
<organism evidence="2 3">
    <name type="scientific">Dryococelus australis</name>
    <dbReference type="NCBI Taxonomy" id="614101"/>
    <lineage>
        <taxon>Eukaryota</taxon>
        <taxon>Metazoa</taxon>
        <taxon>Ecdysozoa</taxon>
        <taxon>Arthropoda</taxon>
        <taxon>Hexapoda</taxon>
        <taxon>Insecta</taxon>
        <taxon>Pterygota</taxon>
        <taxon>Neoptera</taxon>
        <taxon>Polyneoptera</taxon>
        <taxon>Phasmatodea</taxon>
        <taxon>Verophasmatodea</taxon>
        <taxon>Anareolatae</taxon>
        <taxon>Phasmatidae</taxon>
        <taxon>Eurycanthinae</taxon>
        <taxon>Dryococelus</taxon>
    </lineage>
</organism>
<dbReference type="EMBL" id="JARBHB010000003">
    <property type="protein sequence ID" value="KAJ8890942.1"/>
    <property type="molecule type" value="Genomic_DNA"/>
</dbReference>
<protein>
    <submittedName>
        <fullName evidence="2">Uncharacterized protein</fullName>
    </submittedName>
</protein>
<name>A0ABQ9I2R5_9NEOP</name>
<keyword evidence="3" id="KW-1185">Reference proteome</keyword>
<reference evidence="2 3" key="1">
    <citation type="submission" date="2023-02" db="EMBL/GenBank/DDBJ databases">
        <title>LHISI_Scaffold_Assembly.</title>
        <authorList>
            <person name="Stuart O.P."/>
            <person name="Cleave R."/>
            <person name="Magrath M.J.L."/>
            <person name="Mikheyev A.S."/>
        </authorList>
    </citation>
    <scope>NUCLEOTIDE SEQUENCE [LARGE SCALE GENOMIC DNA]</scope>
    <source>
        <strain evidence="2">Daus_M_001</strain>
        <tissue evidence="2">Leg muscle</tissue>
    </source>
</reference>
<accession>A0ABQ9I2R5</accession>